<dbReference type="AlphaFoldDB" id="A0A5B7ENG8"/>
<gene>
    <name evidence="2" type="ORF">E2C01_027334</name>
</gene>
<comment type="caution">
    <text evidence="2">The sequence shown here is derived from an EMBL/GenBank/DDBJ whole genome shotgun (WGS) entry which is preliminary data.</text>
</comment>
<sequence length="86" mass="9518">MHLRPFKFSLQKVKYDAGLLHHLQILARLVNGLIFLLRIQDREAREEEEDGKDGEEKRGVCDGVNGGGGNDEAVGDGDGERGRVIC</sequence>
<dbReference type="EMBL" id="VSRR010002948">
    <property type="protein sequence ID" value="MPC33964.1"/>
    <property type="molecule type" value="Genomic_DNA"/>
</dbReference>
<accession>A0A5B7ENG8</accession>
<protein>
    <submittedName>
        <fullName evidence="2">Uncharacterized protein</fullName>
    </submittedName>
</protein>
<dbReference type="Proteomes" id="UP000324222">
    <property type="component" value="Unassembled WGS sequence"/>
</dbReference>
<evidence type="ECO:0000313" key="3">
    <source>
        <dbReference type="Proteomes" id="UP000324222"/>
    </source>
</evidence>
<evidence type="ECO:0000256" key="1">
    <source>
        <dbReference type="SAM" id="MobiDB-lite"/>
    </source>
</evidence>
<feature type="region of interest" description="Disordered" evidence="1">
    <location>
        <begin position="45"/>
        <end position="86"/>
    </location>
</feature>
<keyword evidence="3" id="KW-1185">Reference proteome</keyword>
<evidence type="ECO:0000313" key="2">
    <source>
        <dbReference type="EMBL" id="MPC33964.1"/>
    </source>
</evidence>
<proteinExistence type="predicted"/>
<name>A0A5B7ENG8_PORTR</name>
<reference evidence="2 3" key="1">
    <citation type="submission" date="2019-05" db="EMBL/GenBank/DDBJ databases">
        <title>Another draft genome of Portunus trituberculatus and its Hox gene families provides insights of decapod evolution.</title>
        <authorList>
            <person name="Jeong J.-H."/>
            <person name="Song I."/>
            <person name="Kim S."/>
            <person name="Choi T."/>
            <person name="Kim D."/>
            <person name="Ryu S."/>
            <person name="Kim W."/>
        </authorList>
    </citation>
    <scope>NUCLEOTIDE SEQUENCE [LARGE SCALE GENOMIC DNA]</scope>
    <source>
        <tissue evidence="2">Muscle</tissue>
    </source>
</reference>
<organism evidence="2 3">
    <name type="scientific">Portunus trituberculatus</name>
    <name type="common">Swimming crab</name>
    <name type="synonym">Neptunus trituberculatus</name>
    <dbReference type="NCBI Taxonomy" id="210409"/>
    <lineage>
        <taxon>Eukaryota</taxon>
        <taxon>Metazoa</taxon>
        <taxon>Ecdysozoa</taxon>
        <taxon>Arthropoda</taxon>
        <taxon>Crustacea</taxon>
        <taxon>Multicrustacea</taxon>
        <taxon>Malacostraca</taxon>
        <taxon>Eumalacostraca</taxon>
        <taxon>Eucarida</taxon>
        <taxon>Decapoda</taxon>
        <taxon>Pleocyemata</taxon>
        <taxon>Brachyura</taxon>
        <taxon>Eubrachyura</taxon>
        <taxon>Portunoidea</taxon>
        <taxon>Portunidae</taxon>
        <taxon>Portuninae</taxon>
        <taxon>Portunus</taxon>
    </lineage>
</organism>